<evidence type="ECO:0000313" key="2">
    <source>
        <dbReference type="EMBL" id="TWW07950.1"/>
    </source>
</evidence>
<dbReference type="PANTHER" id="PTHR24220:SF452">
    <property type="entry name" value="ABC TRANSPORTER ATP-BINDING PROTEIN"/>
    <property type="match status" value="1"/>
</dbReference>
<dbReference type="SUPFAM" id="SSF52540">
    <property type="entry name" value="P-loop containing nucleoside triphosphate hydrolases"/>
    <property type="match status" value="1"/>
</dbReference>
<keyword evidence="3" id="KW-1185">Reference proteome</keyword>
<dbReference type="Gene3D" id="3.40.50.300">
    <property type="entry name" value="P-loop containing nucleotide triphosphate hydrolases"/>
    <property type="match status" value="1"/>
</dbReference>
<accession>A0A5C6LZE2</accession>
<name>A0A5C6LZE2_9PLAN</name>
<gene>
    <name evidence="2" type="ORF">E3A20_29220</name>
</gene>
<reference evidence="2 3" key="1">
    <citation type="submission" date="2019-08" db="EMBL/GenBank/DDBJ databases">
        <title>100 year-old enigma solved: identification of Planctomyces bekefii, the type genus and species of the phylum Planctomycetes.</title>
        <authorList>
            <person name="Svetlana D.N."/>
            <person name="Overmann J."/>
        </authorList>
    </citation>
    <scope>NUCLEOTIDE SEQUENCE [LARGE SCALE GENOMIC DNA]</scope>
    <source>
        <strain evidence="2">Phe10_nw2017</strain>
    </source>
</reference>
<proteinExistence type="predicted"/>
<dbReference type="InterPro" id="IPR003439">
    <property type="entry name" value="ABC_transporter-like_ATP-bd"/>
</dbReference>
<comment type="caution">
    <text evidence="2">The sequence shown here is derived from an EMBL/GenBank/DDBJ whole genome shotgun (WGS) entry which is preliminary data.</text>
</comment>
<dbReference type="GO" id="GO:0005524">
    <property type="term" value="F:ATP binding"/>
    <property type="evidence" value="ECO:0007669"/>
    <property type="project" value="InterPro"/>
</dbReference>
<dbReference type="GO" id="GO:0005886">
    <property type="term" value="C:plasma membrane"/>
    <property type="evidence" value="ECO:0007669"/>
    <property type="project" value="TreeGrafter"/>
</dbReference>
<reference evidence="2 3" key="2">
    <citation type="submission" date="2019-08" db="EMBL/GenBank/DDBJ databases">
        <authorList>
            <person name="Henke P."/>
        </authorList>
    </citation>
    <scope>NUCLEOTIDE SEQUENCE [LARGE SCALE GENOMIC DNA]</scope>
    <source>
        <strain evidence="2">Phe10_nw2017</strain>
    </source>
</reference>
<protein>
    <recommendedName>
        <fullName evidence="1">ABC transporter domain-containing protein</fullName>
    </recommendedName>
</protein>
<evidence type="ECO:0000259" key="1">
    <source>
        <dbReference type="Pfam" id="PF00005"/>
    </source>
</evidence>
<dbReference type="InterPro" id="IPR027417">
    <property type="entry name" value="P-loop_NTPase"/>
</dbReference>
<dbReference type="InterPro" id="IPR015854">
    <property type="entry name" value="ABC_transpr_LolD-like"/>
</dbReference>
<evidence type="ECO:0000313" key="3">
    <source>
        <dbReference type="Proteomes" id="UP000321083"/>
    </source>
</evidence>
<dbReference type="GO" id="GO:0016887">
    <property type="term" value="F:ATP hydrolysis activity"/>
    <property type="evidence" value="ECO:0007669"/>
    <property type="project" value="InterPro"/>
</dbReference>
<dbReference type="GO" id="GO:0022857">
    <property type="term" value="F:transmembrane transporter activity"/>
    <property type="evidence" value="ECO:0007669"/>
    <property type="project" value="TreeGrafter"/>
</dbReference>
<dbReference type="Proteomes" id="UP000321083">
    <property type="component" value="Unassembled WGS sequence"/>
</dbReference>
<feature type="domain" description="ABC transporter" evidence="1">
    <location>
        <begin position="7"/>
        <end position="43"/>
    </location>
</feature>
<dbReference type="PANTHER" id="PTHR24220">
    <property type="entry name" value="IMPORT ATP-BINDING PROTEIN"/>
    <property type="match status" value="1"/>
</dbReference>
<organism evidence="2 3">
    <name type="scientific">Planctomyces bekefii</name>
    <dbReference type="NCBI Taxonomy" id="1653850"/>
    <lineage>
        <taxon>Bacteria</taxon>
        <taxon>Pseudomonadati</taxon>
        <taxon>Planctomycetota</taxon>
        <taxon>Planctomycetia</taxon>
        <taxon>Planctomycetales</taxon>
        <taxon>Planctomycetaceae</taxon>
        <taxon>Planctomyces</taxon>
    </lineage>
</organism>
<feature type="non-terminal residue" evidence="2">
    <location>
        <position position="1"/>
    </location>
</feature>
<dbReference type="EMBL" id="SRHE01000924">
    <property type="protein sequence ID" value="TWW07950.1"/>
    <property type="molecule type" value="Genomic_DNA"/>
</dbReference>
<dbReference type="AlphaFoldDB" id="A0A5C6LZE2"/>
<sequence>EVVGLSERMDHYPRQLSGGQEQRVAIARAIVTDPSLLVADEPTGDLDAKSAGEILDLMQRLNTEFQKTIVMVTHDPGAAARAKRVLHLEKGVLVSDSAVTGARGAM</sequence>
<dbReference type="Pfam" id="PF00005">
    <property type="entry name" value="ABC_tran"/>
    <property type="match status" value="1"/>
</dbReference>